<dbReference type="InterPro" id="IPR011990">
    <property type="entry name" value="TPR-like_helical_dom_sf"/>
</dbReference>
<protein>
    <recommendedName>
        <fullName evidence="3">Kinesin light chain</fullName>
    </recommendedName>
</protein>
<accession>A0A2J6RHA0</accession>
<organism evidence="1 2">
    <name type="scientific">Hyaloscypha variabilis (strain UAMH 11265 / GT02V1 / F)</name>
    <name type="common">Meliniomyces variabilis</name>
    <dbReference type="NCBI Taxonomy" id="1149755"/>
    <lineage>
        <taxon>Eukaryota</taxon>
        <taxon>Fungi</taxon>
        <taxon>Dikarya</taxon>
        <taxon>Ascomycota</taxon>
        <taxon>Pezizomycotina</taxon>
        <taxon>Leotiomycetes</taxon>
        <taxon>Helotiales</taxon>
        <taxon>Hyaloscyphaceae</taxon>
        <taxon>Hyaloscypha</taxon>
        <taxon>Hyaloscypha variabilis</taxon>
    </lineage>
</organism>
<feature type="non-terminal residue" evidence="1">
    <location>
        <position position="1"/>
    </location>
</feature>
<proteinExistence type="predicted"/>
<evidence type="ECO:0000313" key="2">
    <source>
        <dbReference type="Proteomes" id="UP000235786"/>
    </source>
</evidence>
<reference evidence="1 2" key="1">
    <citation type="submission" date="2016-04" db="EMBL/GenBank/DDBJ databases">
        <title>A degradative enzymes factory behind the ericoid mycorrhizal symbiosis.</title>
        <authorList>
            <consortium name="DOE Joint Genome Institute"/>
            <person name="Martino E."/>
            <person name="Morin E."/>
            <person name="Grelet G."/>
            <person name="Kuo A."/>
            <person name="Kohler A."/>
            <person name="Daghino S."/>
            <person name="Barry K."/>
            <person name="Choi C."/>
            <person name="Cichocki N."/>
            <person name="Clum A."/>
            <person name="Copeland A."/>
            <person name="Hainaut M."/>
            <person name="Haridas S."/>
            <person name="Labutti K."/>
            <person name="Lindquist E."/>
            <person name="Lipzen A."/>
            <person name="Khouja H.-R."/>
            <person name="Murat C."/>
            <person name="Ohm R."/>
            <person name="Olson A."/>
            <person name="Spatafora J."/>
            <person name="Veneault-Fourrey C."/>
            <person name="Henrissat B."/>
            <person name="Grigoriev I."/>
            <person name="Martin F."/>
            <person name="Perotto S."/>
        </authorList>
    </citation>
    <scope>NUCLEOTIDE SEQUENCE [LARGE SCALE GENOMIC DNA]</scope>
    <source>
        <strain evidence="1 2">F</strain>
    </source>
</reference>
<evidence type="ECO:0000313" key="1">
    <source>
        <dbReference type="EMBL" id="PMD37890.1"/>
    </source>
</evidence>
<evidence type="ECO:0008006" key="3">
    <source>
        <dbReference type="Google" id="ProtNLM"/>
    </source>
</evidence>
<dbReference type="Gene3D" id="1.25.40.10">
    <property type="entry name" value="Tetratricopeptide repeat domain"/>
    <property type="match status" value="1"/>
</dbReference>
<dbReference type="Pfam" id="PF13424">
    <property type="entry name" value="TPR_12"/>
    <property type="match status" value="1"/>
</dbReference>
<keyword evidence="2" id="KW-1185">Reference proteome</keyword>
<sequence length="52" mass="5786">QGKLVEAEAQYRLILQFEETLLGTDHPGTLASMVGIATLFYEQGRDTEAEIM</sequence>
<dbReference type="OrthoDB" id="3557990at2759"/>
<dbReference type="Proteomes" id="UP000235786">
    <property type="component" value="Unassembled WGS sequence"/>
</dbReference>
<dbReference type="AlphaFoldDB" id="A0A2J6RHA0"/>
<dbReference type="EMBL" id="KZ613948">
    <property type="protein sequence ID" value="PMD37890.1"/>
    <property type="molecule type" value="Genomic_DNA"/>
</dbReference>
<name>A0A2J6RHA0_HYAVF</name>
<gene>
    <name evidence="1" type="ORF">L207DRAFT_431598</name>
</gene>